<feature type="transmembrane region" description="Helical" evidence="8">
    <location>
        <begin position="125"/>
        <end position="147"/>
    </location>
</feature>
<feature type="transmembrane region" description="Helical" evidence="8">
    <location>
        <begin position="260"/>
        <end position="277"/>
    </location>
</feature>
<feature type="transmembrane region" description="Helical" evidence="8">
    <location>
        <begin position="168"/>
        <end position="192"/>
    </location>
</feature>
<gene>
    <name evidence="9" type="ORF">SAMN05216179_0389</name>
</gene>
<evidence type="ECO:0000256" key="7">
    <source>
        <dbReference type="ARBA" id="ARBA00023136"/>
    </source>
</evidence>
<organism evidence="9 10">
    <name type="scientific">Gracilibacillus kekensis</name>
    <dbReference type="NCBI Taxonomy" id="1027249"/>
    <lineage>
        <taxon>Bacteria</taxon>
        <taxon>Bacillati</taxon>
        <taxon>Bacillota</taxon>
        <taxon>Bacilli</taxon>
        <taxon>Bacillales</taxon>
        <taxon>Bacillaceae</taxon>
        <taxon>Gracilibacillus</taxon>
    </lineage>
</organism>
<evidence type="ECO:0000256" key="8">
    <source>
        <dbReference type="RuleBase" id="RU365092"/>
    </source>
</evidence>
<dbReference type="GO" id="GO:0015129">
    <property type="term" value="F:lactate transmembrane transporter activity"/>
    <property type="evidence" value="ECO:0007669"/>
    <property type="project" value="UniProtKB-UniRule"/>
</dbReference>
<dbReference type="NCBIfam" id="TIGR00795">
    <property type="entry name" value="lctP"/>
    <property type="match status" value="1"/>
</dbReference>
<dbReference type="GO" id="GO:0005886">
    <property type="term" value="C:plasma membrane"/>
    <property type="evidence" value="ECO:0007669"/>
    <property type="project" value="UniProtKB-SubCell"/>
</dbReference>
<feature type="transmembrane region" description="Helical" evidence="8">
    <location>
        <begin position="502"/>
        <end position="521"/>
    </location>
</feature>
<accession>A0A1M7JJU6</accession>
<evidence type="ECO:0000256" key="4">
    <source>
        <dbReference type="ARBA" id="ARBA00022475"/>
    </source>
</evidence>
<dbReference type="RefSeq" id="WP_073199143.1">
    <property type="nucleotide sequence ID" value="NZ_FRCZ01000001.1"/>
</dbReference>
<keyword evidence="10" id="KW-1185">Reference proteome</keyword>
<dbReference type="EMBL" id="FRCZ01000001">
    <property type="protein sequence ID" value="SHM53268.1"/>
    <property type="molecule type" value="Genomic_DNA"/>
</dbReference>
<evidence type="ECO:0000256" key="2">
    <source>
        <dbReference type="ARBA" id="ARBA00010100"/>
    </source>
</evidence>
<evidence type="ECO:0000256" key="1">
    <source>
        <dbReference type="ARBA" id="ARBA00004651"/>
    </source>
</evidence>
<feature type="transmembrane region" description="Helical" evidence="8">
    <location>
        <begin position="234"/>
        <end position="254"/>
    </location>
</feature>
<comment type="subcellular location">
    <subcellularLocation>
        <location evidence="1 8">Cell membrane</location>
        <topology evidence="1 8">Multi-pass membrane protein</topology>
    </subcellularLocation>
</comment>
<dbReference type="InterPro" id="IPR003804">
    <property type="entry name" value="Lactate_perm"/>
</dbReference>
<dbReference type="STRING" id="1027249.SAMN05216179_0389"/>
<dbReference type="OrthoDB" id="9761056at2"/>
<dbReference type="Proteomes" id="UP000184184">
    <property type="component" value="Unassembled WGS sequence"/>
</dbReference>
<name>A0A1M7JJU6_9BACI</name>
<reference evidence="9 10" key="1">
    <citation type="submission" date="2016-11" db="EMBL/GenBank/DDBJ databases">
        <authorList>
            <person name="Jaros S."/>
            <person name="Januszkiewicz K."/>
            <person name="Wedrychowicz H."/>
        </authorList>
    </citation>
    <scope>NUCLEOTIDE SEQUENCE [LARGE SCALE GENOMIC DNA]</scope>
    <source>
        <strain evidence="9 10">CGMCC 1.10681</strain>
    </source>
</reference>
<sequence>MMTLVALTPILAVFLFLVLLRMPAMKAMPISLAVTAILAFYYWKVPFVQITASVFEGILIGISILYIVFGAILLLNTLQKSGAIDTIRKFYMGVTPDRRVQVIIIAWLFGAFIEGAAGFGTPAAIVAPLLVVLGFPPLAAVVLALIADSSPVSFGAVGTPIIVGVEQGLMEGGSVASLVSVFLGDMSIGAYMKVIASQVMQFDLITGTLMPLIMVVLLTRFFGESKSWMDGLKVWPFAIFAGLSFTVPAFIVATFIGPEFPSIIGGLFGLVIVLLAVKKGFLMPKTTWDFADREKWPKEWLGNLPIAKEETRKKMSLWKAWVPYQLLGLLLILTRLEVLPLKDWLTSVKMGWENILGTSISAIFEPLYLPGTVFIIVVIITFFYHKMSMKELTSALSTSGKTLIGTAITLFTAVPMVRIFINSGLNDAGLESMPVELAYQASELLGSSWPVMAPFIGALGSFISGSATFSNMMFSLFQFSVADQVGLDPTTIIGLQVMGANAGNMICVVNVVAAASVVGLVGKEGLIIRMTLIPMIIYAVIAGLLGMFF</sequence>
<dbReference type="GO" id="GO:0015295">
    <property type="term" value="F:solute:proton symporter activity"/>
    <property type="evidence" value="ECO:0007669"/>
    <property type="project" value="TreeGrafter"/>
</dbReference>
<dbReference type="Pfam" id="PF02652">
    <property type="entry name" value="Lactate_perm"/>
    <property type="match status" value="1"/>
</dbReference>
<proteinExistence type="inferred from homology"/>
<evidence type="ECO:0000256" key="6">
    <source>
        <dbReference type="ARBA" id="ARBA00022989"/>
    </source>
</evidence>
<comment type="function">
    <text evidence="8">Uptake of L-lactate across the membrane. Can also transport D-lactate and glycolate.</text>
</comment>
<feature type="transmembrane region" description="Helical" evidence="8">
    <location>
        <begin position="204"/>
        <end position="222"/>
    </location>
</feature>
<dbReference type="PANTHER" id="PTHR30003:SF0">
    <property type="entry name" value="GLYCOLATE PERMEASE GLCA-RELATED"/>
    <property type="match status" value="1"/>
</dbReference>
<evidence type="ECO:0000256" key="5">
    <source>
        <dbReference type="ARBA" id="ARBA00022692"/>
    </source>
</evidence>
<feature type="transmembrane region" description="Helical" evidence="8">
    <location>
        <begin position="356"/>
        <end position="383"/>
    </location>
</feature>
<keyword evidence="5 8" id="KW-0812">Transmembrane</keyword>
<dbReference type="PANTHER" id="PTHR30003">
    <property type="entry name" value="L-LACTATE PERMEASE"/>
    <property type="match status" value="1"/>
</dbReference>
<evidence type="ECO:0000313" key="9">
    <source>
        <dbReference type="EMBL" id="SHM53268.1"/>
    </source>
</evidence>
<keyword evidence="7 8" id="KW-0472">Membrane</keyword>
<keyword evidence="3 8" id="KW-0813">Transport</keyword>
<evidence type="ECO:0000256" key="3">
    <source>
        <dbReference type="ARBA" id="ARBA00022448"/>
    </source>
</evidence>
<feature type="transmembrane region" description="Helical" evidence="8">
    <location>
        <begin position="57"/>
        <end position="78"/>
    </location>
</feature>
<evidence type="ECO:0000313" key="10">
    <source>
        <dbReference type="Proteomes" id="UP000184184"/>
    </source>
</evidence>
<keyword evidence="4 8" id="KW-1003">Cell membrane</keyword>
<feature type="transmembrane region" description="Helical" evidence="8">
    <location>
        <begin position="451"/>
        <end position="469"/>
    </location>
</feature>
<comment type="similarity">
    <text evidence="2 8">Belongs to the lactate permease family.</text>
</comment>
<feature type="transmembrane region" description="Helical" evidence="8">
    <location>
        <begin position="99"/>
        <end position="119"/>
    </location>
</feature>
<dbReference type="AlphaFoldDB" id="A0A1M7JJU6"/>
<protein>
    <recommendedName>
        <fullName evidence="8">L-lactate permease</fullName>
    </recommendedName>
</protein>
<keyword evidence="6 8" id="KW-1133">Transmembrane helix</keyword>
<feature type="transmembrane region" description="Helical" evidence="8">
    <location>
        <begin position="527"/>
        <end position="548"/>
    </location>
</feature>
<feature type="transmembrane region" description="Helical" evidence="8">
    <location>
        <begin position="317"/>
        <end position="336"/>
    </location>
</feature>